<dbReference type="Proteomes" id="UP000053989">
    <property type="component" value="Unassembled WGS sequence"/>
</dbReference>
<keyword evidence="2" id="KW-1185">Reference proteome</keyword>
<reference evidence="2" key="2">
    <citation type="submission" date="2015-01" db="EMBL/GenBank/DDBJ databases">
        <title>Evolutionary Origins and Diversification of the Mycorrhizal Mutualists.</title>
        <authorList>
            <consortium name="DOE Joint Genome Institute"/>
            <consortium name="Mycorrhizal Genomics Consortium"/>
            <person name="Kohler A."/>
            <person name="Kuo A."/>
            <person name="Nagy L.G."/>
            <person name="Floudas D."/>
            <person name="Copeland A."/>
            <person name="Barry K.W."/>
            <person name="Cichocki N."/>
            <person name="Veneault-Fourrey C."/>
            <person name="LaButti K."/>
            <person name="Lindquist E.A."/>
            <person name="Lipzen A."/>
            <person name="Lundell T."/>
            <person name="Morin E."/>
            <person name="Murat C."/>
            <person name="Riley R."/>
            <person name="Ohm R."/>
            <person name="Sun H."/>
            <person name="Tunlid A."/>
            <person name="Henrissat B."/>
            <person name="Grigoriev I.V."/>
            <person name="Hibbett D.S."/>
            <person name="Martin F."/>
        </authorList>
    </citation>
    <scope>NUCLEOTIDE SEQUENCE [LARGE SCALE GENOMIC DNA]</scope>
    <source>
        <strain evidence="2">Foug A</strain>
    </source>
</reference>
<reference evidence="1 2" key="1">
    <citation type="submission" date="2014-04" db="EMBL/GenBank/DDBJ databases">
        <authorList>
            <consortium name="DOE Joint Genome Institute"/>
            <person name="Kuo A."/>
            <person name="Kohler A."/>
            <person name="Nagy L.G."/>
            <person name="Floudas D."/>
            <person name="Copeland A."/>
            <person name="Barry K.W."/>
            <person name="Cichocki N."/>
            <person name="Veneault-Fourrey C."/>
            <person name="LaButti K."/>
            <person name="Lindquist E.A."/>
            <person name="Lipzen A."/>
            <person name="Lundell T."/>
            <person name="Morin E."/>
            <person name="Murat C."/>
            <person name="Sun H."/>
            <person name="Tunlid A."/>
            <person name="Henrissat B."/>
            <person name="Grigoriev I.V."/>
            <person name="Hibbett D.S."/>
            <person name="Martin F."/>
            <person name="Nordberg H.P."/>
            <person name="Cantor M.N."/>
            <person name="Hua S.X."/>
        </authorList>
    </citation>
    <scope>NUCLEOTIDE SEQUENCE [LARGE SCALE GENOMIC DNA]</scope>
    <source>
        <strain evidence="1 2">Foug A</strain>
    </source>
</reference>
<protein>
    <submittedName>
        <fullName evidence="1">Uncharacterized protein</fullName>
    </submittedName>
</protein>
<proteinExistence type="predicted"/>
<dbReference type="EMBL" id="KN822014">
    <property type="protein sequence ID" value="KIM66996.1"/>
    <property type="molecule type" value="Genomic_DNA"/>
</dbReference>
<accession>A0A0C3EGF5</accession>
<evidence type="ECO:0000313" key="2">
    <source>
        <dbReference type="Proteomes" id="UP000053989"/>
    </source>
</evidence>
<evidence type="ECO:0000313" key="1">
    <source>
        <dbReference type="EMBL" id="KIM66996.1"/>
    </source>
</evidence>
<name>A0A0C3EGF5_9AGAM</name>
<dbReference type="HOGENOM" id="CLU_2428341_0_0_1"/>
<dbReference type="InParanoid" id="A0A0C3EGF5"/>
<dbReference type="AlphaFoldDB" id="A0A0C3EGF5"/>
<organism evidence="1 2">
    <name type="scientific">Scleroderma citrinum Foug A</name>
    <dbReference type="NCBI Taxonomy" id="1036808"/>
    <lineage>
        <taxon>Eukaryota</taxon>
        <taxon>Fungi</taxon>
        <taxon>Dikarya</taxon>
        <taxon>Basidiomycota</taxon>
        <taxon>Agaricomycotina</taxon>
        <taxon>Agaricomycetes</taxon>
        <taxon>Agaricomycetidae</taxon>
        <taxon>Boletales</taxon>
        <taxon>Sclerodermatineae</taxon>
        <taxon>Sclerodermataceae</taxon>
        <taxon>Scleroderma</taxon>
    </lineage>
</organism>
<gene>
    <name evidence="1" type="ORF">SCLCIDRAFT_1210453</name>
</gene>
<sequence length="91" mass="9844">MYLIAASDRSTYFTSARAQRPTVLTQVQTTSKCSGEIIRSYTGKVRIAIDTNLLHALLNSGGHVTEASWRGVTFATDVIGCHVRGTTVGEQ</sequence>